<dbReference type="PROSITE" id="PS50937">
    <property type="entry name" value="HTH_MERR_2"/>
    <property type="match status" value="1"/>
</dbReference>
<dbReference type="PANTHER" id="PTHR30204">
    <property type="entry name" value="REDOX-CYCLING DRUG-SENSING TRANSCRIPTIONAL ACTIVATOR SOXR"/>
    <property type="match status" value="1"/>
</dbReference>
<dbReference type="EMBL" id="LFKP01000005">
    <property type="protein sequence ID" value="OHV97386.1"/>
    <property type="molecule type" value="Genomic_DNA"/>
</dbReference>
<dbReference type="SUPFAM" id="SSF46955">
    <property type="entry name" value="Putative DNA-binding domain"/>
    <property type="match status" value="1"/>
</dbReference>
<dbReference type="InterPro" id="IPR000551">
    <property type="entry name" value="MerR-type_HTH_dom"/>
</dbReference>
<sequence>MYIGEIARLAGTSPKALRHYEALGLLGDVRRSGAYRVYTQQDLAQVRLIRQAQALGFRLAELLPILAGDDTDWATLSQHIAAKRAQIQQEFARLRQLDAQLADIDTEIRDCLARQHLSAAA</sequence>
<name>A0A1S1UAR6_9BURK</name>
<dbReference type="Pfam" id="PF13411">
    <property type="entry name" value="MerR_1"/>
    <property type="match status" value="1"/>
</dbReference>
<dbReference type="GO" id="GO:0003677">
    <property type="term" value="F:DNA binding"/>
    <property type="evidence" value="ECO:0007669"/>
    <property type="project" value="UniProtKB-KW"/>
</dbReference>
<gene>
    <name evidence="3" type="ORF">AKG95_09135</name>
</gene>
<keyword evidence="1" id="KW-0238">DNA-binding</keyword>
<evidence type="ECO:0000256" key="1">
    <source>
        <dbReference type="ARBA" id="ARBA00023125"/>
    </source>
</evidence>
<proteinExistence type="predicted"/>
<accession>A0A1S1UAR6</accession>
<protein>
    <recommendedName>
        <fullName evidence="2">HTH merR-type domain-containing protein</fullName>
    </recommendedName>
</protein>
<dbReference type="RefSeq" id="WP_071076511.1">
    <property type="nucleotide sequence ID" value="NZ_LFKP01000005.1"/>
</dbReference>
<feature type="domain" description="HTH merR-type" evidence="2">
    <location>
        <begin position="1"/>
        <end position="68"/>
    </location>
</feature>
<dbReference type="SMART" id="SM00422">
    <property type="entry name" value="HTH_MERR"/>
    <property type="match status" value="1"/>
</dbReference>
<dbReference type="InterPro" id="IPR009061">
    <property type="entry name" value="DNA-bd_dom_put_sf"/>
</dbReference>
<evidence type="ECO:0000313" key="3">
    <source>
        <dbReference type="EMBL" id="OHV97386.1"/>
    </source>
</evidence>
<dbReference type="InterPro" id="IPR047057">
    <property type="entry name" value="MerR_fam"/>
</dbReference>
<organism evidence="3 4">
    <name type="scientific">Janthinobacterium lividum</name>
    <dbReference type="NCBI Taxonomy" id="29581"/>
    <lineage>
        <taxon>Bacteria</taxon>
        <taxon>Pseudomonadati</taxon>
        <taxon>Pseudomonadota</taxon>
        <taxon>Betaproteobacteria</taxon>
        <taxon>Burkholderiales</taxon>
        <taxon>Oxalobacteraceae</taxon>
        <taxon>Janthinobacterium</taxon>
    </lineage>
</organism>
<dbReference type="Gene3D" id="1.10.1660.10">
    <property type="match status" value="1"/>
</dbReference>
<reference evidence="3 4" key="1">
    <citation type="submission" date="2015-06" db="EMBL/GenBank/DDBJ databases">
        <title>Draft genome sequencing of a biphenyl-degrading bacterium, Janthinobacterium lividum MEG1.</title>
        <authorList>
            <person name="Shimodaira J."/>
            <person name="Hatta T."/>
        </authorList>
    </citation>
    <scope>NUCLEOTIDE SEQUENCE [LARGE SCALE GENOMIC DNA]</scope>
    <source>
        <strain evidence="3 4">MEG1</strain>
    </source>
</reference>
<dbReference type="GO" id="GO:0003700">
    <property type="term" value="F:DNA-binding transcription factor activity"/>
    <property type="evidence" value="ECO:0007669"/>
    <property type="project" value="InterPro"/>
</dbReference>
<evidence type="ECO:0000313" key="4">
    <source>
        <dbReference type="Proteomes" id="UP000179840"/>
    </source>
</evidence>
<dbReference type="PRINTS" id="PR00040">
    <property type="entry name" value="HTHMERR"/>
</dbReference>
<comment type="caution">
    <text evidence="3">The sequence shown here is derived from an EMBL/GenBank/DDBJ whole genome shotgun (WGS) entry which is preliminary data.</text>
</comment>
<dbReference type="Proteomes" id="UP000179840">
    <property type="component" value="Unassembled WGS sequence"/>
</dbReference>
<dbReference type="PANTHER" id="PTHR30204:SF93">
    <property type="entry name" value="HTH MERR-TYPE DOMAIN-CONTAINING PROTEIN"/>
    <property type="match status" value="1"/>
</dbReference>
<dbReference type="AlphaFoldDB" id="A0A1S1UAR6"/>
<evidence type="ECO:0000259" key="2">
    <source>
        <dbReference type="PROSITE" id="PS50937"/>
    </source>
</evidence>